<reference evidence="1" key="1">
    <citation type="submission" date="2020-09" db="EMBL/GenBank/DDBJ databases">
        <title>Genome-Enabled Discovery of Anthraquinone Biosynthesis in Senna tora.</title>
        <authorList>
            <person name="Kang S.-H."/>
            <person name="Pandey R.P."/>
            <person name="Lee C.-M."/>
            <person name="Sim J.-S."/>
            <person name="Jeong J.-T."/>
            <person name="Choi B.-S."/>
            <person name="Jung M."/>
            <person name="Ginzburg D."/>
            <person name="Zhao K."/>
            <person name="Won S.Y."/>
            <person name="Oh T.-J."/>
            <person name="Yu Y."/>
            <person name="Kim N.-H."/>
            <person name="Lee O.R."/>
            <person name="Lee T.-H."/>
            <person name="Bashyal P."/>
            <person name="Kim T.-S."/>
            <person name="Lee W.-H."/>
            <person name="Kawkins C."/>
            <person name="Kim C.-K."/>
            <person name="Kim J.S."/>
            <person name="Ahn B.O."/>
            <person name="Rhee S.Y."/>
            <person name="Sohng J.K."/>
        </authorList>
    </citation>
    <scope>NUCLEOTIDE SEQUENCE</scope>
    <source>
        <tissue evidence="1">Leaf</tissue>
    </source>
</reference>
<protein>
    <submittedName>
        <fullName evidence="1">Methyl-CpG-binding domain-containing protein 8 isoform A</fullName>
    </submittedName>
</protein>
<dbReference type="OrthoDB" id="1675150at2759"/>
<accession>A0A834TWJ4</accession>
<keyword evidence="2" id="KW-1185">Reference proteome</keyword>
<organism evidence="1 2">
    <name type="scientific">Senna tora</name>
    <dbReference type="NCBI Taxonomy" id="362788"/>
    <lineage>
        <taxon>Eukaryota</taxon>
        <taxon>Viridiplantae</taxon>
        <taxon>Streptophyta</taxon>
        <taxon>Embryophyta</taxon>
        <taxon>Tracheophyta</taxon>
        <taxon>Spermatophyta</taxon>
        <taxon>Magnoliopsida</taxon>
        <taxon>eudicotyledons</taxon>
        <taxon>Gunneridae</taxon>
        <taxon>Pentapetalae</taxon>
        <taxon>rosids</taxon>
        <taxon>fabids</taxon>
        <taxon>Fabales</taxon>
        <taxon>Fabaceae</taxon>
        <taxon>Caesalpinioideae</taxon>
        <taxon>Cassia clade</taxon>
        <taxon>Senna</taxon>
    </lineage>
</organism>
<dbReference type="InterPro" id="IPR037472">
    <property type="entry name" value="MBD8"/>
</dbReference>
<comment type="caution">
    <text evidence="1">The sequence shown here is derived from an EMBL/GenBank/DDBJ whole genome shotgun (WGS) entry which is preliminary data.</text>
</comment>
<evidence type="ECO:0000313" key="1">
    <source>
        <dbReference type="EMBL" id="KAF7829948.1"/>
    </source>
</evidence>
<dbReference type="AlphaFoldDB" id="A0A834TWJ4"/>
<name>A0A834TWJ4_9FABA</name>
<proteinExistence type="predicted"/>
<dbReference type="Proteomes" id="UP000634136">
    <property type="component" value="Unassembled WGS sequence"/>
</dbReference>
<gene>
    <name evidence="1" type="ORF">G2W53_012281</name>
</gene>
<dbReference type="PANTHER" id="PTHR37701">
    <property type="entry name" value="METHYL-CPG-BINDING DOMAIN-CONTAINING PROTEIN 8"/>
    <property type="match status" value="1"/>
</dbReference>
<evidence type="ECO:0000313" key="2">
    <source>
        <dbReference type="Proteomes" id="UP000634136"/>
    </source>
</evidence>
<dbReference type="EMBL" id="JAAIUW010000005">
    <property type="protein sequence ID" value="KAF7829948.1"/>
    <property type="molecule type" value="Genomic_DNA"/>
</dbReference>
<dbReference type="PANTHER" id="PTHR37701:SF14">
    <property type="entry name" value="METHYL-CPG-BINDING DOMAIN PROTEIN"/>
    <property type="match status" value="1"/>
</dbReference>
<sequence length="515" mass="55988">MDGRIWFISAAVAFLPDGHQFVSCKEVSSYLLSCFGLQDINHFKSGHTAGSLQFFGKMEHENPGVGSIATNEMKAVDVASSLFSPSISVFPDHVKQATVSSIGSDENVNNDLASGIKGQGVNNTGGTFANCNHQQSSVVDELPLRADKNGTISVLGCSPEKDRVGNIDNKKLVDDNDVACKLDVPLDVTTSFCNNKNNGNCEIFDEITAVQCLKSAISNFVEDSETIPCGNGESCFKSNGYVEDPQKLIGFERGIFVPNFEGKSCGADKLEEVNISDGNPFENDEWLINSGNCNSETEDVLTSFKLHCSSEGFSVVPSQTELKHASINSMNRIDCLDIDPNVKVSKDVVENFARETISLNEQSLTCKMDNPLSRRFEENLVPPTGDEPLSAFDDNSIMVPSGTLETLKAVESGNKNPQLDIVISNNNAAVDAYSTTSIMQGRSQGCVSEPFSSSIRDKFEEQDHVGVNNADKFCSTEMAKGEQVKIYENDEAFLSFDRNQIESDVNVTNGAWNKI</sequence>